<feature type="domain" description="Glycosyltransferase 2-like" evidence="1">
    <location>
        <begin position="9"/>
        <end position="160"/>
    </location>
</feature>
<name>A0A9X5BFM5_9FIRM</name>
<dbReference type="OrthoDB" id="9785185at2"/>
<organism evidence="2 3">
    <name type="scientific">Parablautia muri</name>
    <dbReference type="NCBI Taxonomy" id="2320879"/>
    <lineage>
        <taxon>Bacteria</taxon>
        <taxon>Bacillati</taxon>
        <taxon>Bacillota</taxon>
        <taxon>Clostridia</taxon>
        <taxon>Lachnospirales</taxon>
        <taxon>Lachnospiraceae</taxon>
        <taxon>Parablautia</taxon>
    </lineage>
</organism>
<dbReference type="SUPFAM" id="SSF53448">
    <property type="entry name" value="Nucleotide-diphospho-sugar transferases"/>
    <property type="match status" value="1"/>
</dbReference>
<accession>A0A9X5BFM5</accession>
<proteinExistence type="predicted"/>
<evidence type="ECO:0000313" key="2">
    <source>
        <dbReference type="EMBL" id="NBJ92762.1"/>
    </source>
</evidence>
<dbReference type="InterPro" id="IPR001173">
    <property type="entry name" value="Glyco_trans_2-like"/>
</dbReference>
<evidence type="ECO:0000313" key="3">
    <source>
        <dbReference type="Proteomes" id="UP001154420"/>
    </source>
</evidence>
<evidence type="ECO:0000259" key="1">
    <source>
        <dbReference type="Pfam" id="PF00535"/>
    </source>
</evidence>
<gene>
    <name evidence="2" type="ORF">D5281_09165</name>
</gene>
<dbReference type="PANTHER" id="PTHR22916:SF3">
    <property type="entry name" value="UDP-GLCNAC:BETAGAL BETA-1,3-N-ACETYLGLUCOSAMINYLTRANSFERASE-LIKE PROTEIN 1"/>
    <property type="match status" value="1"/>
</dbReference>
<keyword evidence="3" id="KW-1185">Reference proteome</keyword>
<protein>
    <submittedName>
        <fullName evidence="2">Glycosyltransferase family 2 protein</fullName>
    </submittedName>
</protein>
<dbReference type="RefSeq" id="WP_160559848.1">
    <property type="nucleotide sequence ID" value="NZ_QZDT01000012.1"/>
</dbReference>
<comment type="caution">
    <text evidence="2">The sequence shown here is derived from an EMBL/GenBank/DDBJ whole genome shotgun (WGS) entry which is preliminary data.</text>
</comment>
<dbReference type="InterPro" id="IPR029044">
    <property type="entry name" value="Nucleotide-diphossugar_trans"/>
</dbReference>
<dbReference type="GO" id="GO:0016758">
    <property type="term" value="F:hexosyltransferase activity"/>
    <property type="evidence" value="ECO:0007669"/>
    <property type="project" value="UniProtKB-ARBA"/>
</dbReference>
<reference evidence="2" key="1">
    <citation type="submission" date="2018-09" db="EMBL/GenBank/DDBJ databases">
        <title>Murine metabolic-syndrome-specific gut microbial biobank.</title>
        <authorList>
            <person name="Liu C."/>
        </authorList>
    </citation>
    <scope>NUCLEOTIDE SEQUENCE</scope>
    <source>
        <strain evidence="2">D42-62</strain>
    </source>
</reference>
<dbReference type="CDD" id="cd00761">
    <property type="entry name" value="Glyco_tranf_GTA_type"/>
    <property type="match status" value="1"/>
</dbReference>
<dbReference type="EMBL" id="QZDT01000012">
    <property type="protein sequence ID" value="NBJ92762.1"/>
    <property type="molecule type" value="Genomic_DNA"/>
</dbReference>
<dbReference type="PANTHER" id="PTHR22916">
    <property type="entry name" value="GLYCOSYLTRANSFERASE"/>
    <property type="match status" value="1"/>
</dbReference>
<sequence>MKRPDELISIIVPVYNAGHYIEEAIAMVQAQTYTNWELILVDDCSTDDGCVRIEKYITDKIRLMKKDVNEGAARARNTGIRAAKGRYIAFLDADDVWMKDKLEKELAFMKEKQAAFVFTAYEFGDERAKGTGKVVHVPKTLTYHQALSRTVIFTTTVLIDTNKTGRELIQMPAVKSEDTATWWKILRSGFTAYGLNEVLAVYRRPVKSLSSNKLKAVRRIWNLYRKEEKLSFGYSVYNLFFWALRATLRRL</sequence>
<dbReference type="Pfam" id="PF00535">
    <property type="entry name" value="Glycos_transf_2"/>
    <property type="match status" value="1"/>
</dbReference>
<dbReference type="Proteomes" id="UP001154420">
    <property type="component" value="Unassembled WGS sequence"/>
</dbReference>
<dbReference type="AlphaFoldDB" id="A0A9X5BFM5"/>
<dbReference type="Gene3D" id="3.90.550.10">
    <property type="entry name" value="Spore Coat Polysaccharide Biosynthesis Protein SpsA, Chain A"/>
    <property type="match status" value="1"/>
</dbReference>